<protein>
    <recommendedName>
        <fullName evidence="2">RNA 2',3'-cyclic phosphodiesterase</fullName>
        <shortName evidence="2">RNA 2',3'-CPDase</shortName>
        <ecNumber evidence="2">3.1.4.58</ecNumber>
    </recommendedName>
</protein>
<dbReference type="SUPFAM" id="SSF55144">
    <property type="entry name" value="LigT-like"/>
    <property type="match status" value="1"/>
</dbReference>
<evidence type="ECO:0000313" key="4">
    <source>
        <dbReference type="EMBL" id="WDE10982.1"/>
    </source>
</evidence>
<name>A0ABY7VBG4_9GAMM</name>
<dbReference type="Pfam" id="PF02834">
    <property type="entry name" value="LigT_PEase"/>
    <property type="match status" value="1"/>
</dbReference>
<feature type="short sequence motif" description="HXTX 1" evidence="2">
    <location>
        <begin position="39"/>
        <end position="42"/>
    </location>
</feature>
<dbReference type="HAMAP" id="MF_01940">
    <property type="entry name" value="RNA_CPDase"/>
    <property type="match status" value="1"/>
</dbReference>
<dbReference type="Gene3D" id="3.90.1140.10">
    <property type="entry name" value="Cyclic phosphodiesterase"/>
    <property type="match status" value="1"/>
</dbReference>
<dbReference type="RefSeq" id="WP_274051051.1">
    <property type="nucleotide sequence ID" value="NZ_CP059693.1"/>
</dbReference>
<feature type="active site" description="Proton donor" evidence="2">
    <location>
        <position position="39"/>
    </location>
</feature>
<evidence type="ECO:0000256" key="2">
    <source>
        <dbReference type="HAMAP-Rule" id="MF_01940"/>
    </source>
</evidence>
<dbReference type="Proteomes" id="UP001215231">
    <property type="component" value="Chromosome"/>
</dbReference>
<dbReference type="InterPro" id="IPR004175">
    <property type="entry name" value="RNA_CPDase"/>
</dbReference>
<reference evidence="4 5" key="1">
    <citation type="journal article" date="2022" name="Mar. Drugs">
        <title>Bioassay-Guided Fractionation Leads to the Detection of Cholic Acid Generated by the Rare Thalassomonas sp.</title>
        <authorList>
            <person name="Pheiffer F."/>
            <person name="Schneider Y.K."/>
            <person name="Hansen E.H."/>
            <person name="Andersen J.H."/>
            <person name="Isaksson J."/>
            <person name="Busche T."/>
            <person name="R C."/>
            <person name="Kalinowski J."/>
            <person name="Zyl L.V."/>
            <person name="Trindade M."/>
        </authorList>
    </citation>
    <scope>NUCLEOTIDE SEQUENCE [LARGE SCALE GENOMIC DNA]</scope>
    <source>
        <strain evidence="4 5">A5K-61T</strain>
    </source>
</reference>
<dbReference type="NCBIfam" id="TIGR02258">
    <property type="entry name" value="2_5_ligase"/>
    <property type="match status" value="1"/>
</dbReference>
<proteinExistence type="inferred from homology"/>
<comment type="catalytic activity">
    <reaction evidence="2">
        <text>a 3'-end 2',3'-cyclophospho-ribonucleotide-RNA + H2O = a 3'-end 2'-phospho-ribonucleotide-RNA + H(+)</text>
        <dbReference type="Rhea" id="RHEA:11828"/>
        <dbReference type="Rhea" id="RHEA-COMP:10464"/>
        <dbReference type="Rhea" id="RHEA-COMP:17353"/>
        <dbReference type="ChEBI" id="CHEBI:15377"/>
        <dbReference type="ChEBI" id="CHEBI:15378"/>
        <dbReference type="ChEBI" id="CHEBI:83064"/>
        <dbReference type="ChEBI" id="CHEBI:173113"/>
        <dbReference type="EC" id="3.1.4.58"/>
    </reaction>
</comment>
<gene>
    <name evidence="4" type="primary">thpR</name>
    <name evidence="4" type="ORF">H3N35_22510</name>
</gene>
<keyword evidence="5" id="KW-1185">Reference proteome</keyword>
<organism evidence="4 5">
    <name type="scientific">Thalassomonas haliotis</name>
    <dbReference type="NCBI Taxonomy" id="485448"/>
    <lineage>
        <taxon>Bacteria</taxon>
        <taxon>Pseudomonadati</taxon>
        <taxon>Pseudomonadota</taxon>
        <taxon>Gammaproteobacteria</taxon>
        <taxon>Alteromonadales</taxon>
        <taxon>Colwelliaceae</taxon>
        <taxon>Thalassomonas</taxon>
    </lineage>
</organism>
<evidence type="ECO:0000313" key="5">
    <source>
        <dbReference type="Proteomes" id="UP001215231"/>
    </source>
</evidence>
<dbReference type="InterPro" id="IPR009097">
    <property type="entry name" value="Cyclic_Pdiesterase"/>
</dbReference>
<dbReference type="PANTHER" id="PTHR35561">
    <property type="entry name" value="RNA 2',3'-CYCLIC PHOSPHODIESTERASE"/>
    <property type="match status" value="1"/>
</dbReference>
<comment type="similarity">
    <text evidence="2">Belongs to the 2H phosphoesterase superfamily. ThpR family.</text>
</comment>
<dbReference type="PANTHER" id="PTHR35561:SF1">
    <property type="entry name" value="RNA 2',3'-CYCLIC PHOSPHODIESTERASE"/>
    <property type="match status" value="1"/>
</dbReference>
<sequence>MNRYFFALNLSHKCKRQLVRWRETELALPCRPVAEDNLHITLAFLGQLTDEQKHQLLSGAEVVAASLKNKAITPLNFDRLGYFKRPKVMYLANKQIPDWQNKLAAGLAKLAQQTGLTQEDRRYLSHITLYRKVNALPGTLPLANVLIPIDSFSLFQSLSTETGVRYQAVKSWRLTRLTRAG</sequence>
<accession>A0ABY7VBG4</accession>
<feature type="active site" description="Proton acceptor" evidence="2">
    <location>
        <position position="126"/>
    </location>
</feature>
<comment type="function">
    <text evidence="2">Hydrolyzes RNA 2',3'-cyclic phosphodiester to an RNA 2'-phosphomonoester.</text>
</comment>
<feature type="domain" description="Phosphoesterase HXTX" evidence="3">
    <location>
        <begin position="12"/>
        <end position="90"/>
    </location>
</feature>
<dbReference type="EMBL" id="CP059693">
    <property type="protein sequence ID" value="WDE10982.1"/>
    <property type="molecule type" value="Genomic_DNA"/>
</dbReference>
<evidence type="ECO:0000259" key="3">
    <source>
        <dbReference type="Pfam" id="PF02834"/>
    </source>
</evidence>
<dbReference type="EC" id="3.1.4.58" evidence="2"/>
<evidence type="ECO:0000256" key="1">
    <source>
        <dbReference type="ARBA" id="ARBA00022801"/>
    </source>
</evidence>
<keyword evidence="1 2" id="KW-0378">Hydrolase</keyword>
<dbReference type="InterPro" id="IPR014051">
    <property type="entry name" value="Phosphoesterase_HXTX"/>
</dbReference>
<feature type="short sequence motif" description="HXTX 2" evidence="2">
    <location>
        <begin position="126"/>
        <end position="129"/>
    </location>
</feature>